<dbReference type="GO" id="GO:0016020">
    <property type="term" value="C:membrane"/>
    <property type="evidence" value="ECO:0007669"/>
    <property type="project" value="UniProtKB-SubCell"/>
</dbReference>
<evidence type="ECO:0008006" key="9">
    <source>
        <dbReference type="Google" id="ProtNLM"/>
    </source>
</evidence>
<feature type="transmembrane region" description="Helical" evidence="6">
    <location>
        <begin position="214"/>
        <end position="239"/>
    </location>
</feature>
<accession>A0A0U3T6C5</accession>
<evidence type="ECO:0000256" key="5">
    <source>
        <dbReference type="ARBA" id="ARBA00023136"/>
    </source>
</evidence>
<dbReference type="PATRIC" id="fig|2041.4.peg.3493"/>
<evidence type="ECO:0000256" key="6">
    <source>
        <dbReference type="SAM" id="Phobius"/>
    </source>
</evidence>
<evidence type="ECO:0000256" key="1">
    <source>
        <dbReference type="ARBA" id="ARBA00004141"/>
    </source>
</evidence>
<comment type="subcellular location">
    <subcellularLocation>
        <location evidence="1">Membrane</location>
        <topology evidence="1">Multi-pass membrane protein</topology>
    </subcellularLocation>
</comment>
<feature type="transmembrane region" description="Helical" evidence="6">
    <location>
        <begin position="6"/>
        <end position="26"/>
    </location>
</feature>
<keyword evidence="4 6" id="KW-1133">Transmembrane helix</keyword>
<feature type="transmembrane region" description="Helical" evidence="6">
    <location>
        <begin position="131"/>
        <end position="148"/>
    </location>
</feature>
<evidence type="ECO:0000256" key="4">
    <source>
        <dbReference type="ARBA" id="ARBA00022989"/>
    </source>
</evidence>
<evidence type="ECO:0000313" key="7">
    <source>
        <dbReference type="EMBL" id="ALX06218.1"/>
    </source>
</evidence>
<dbReference type="EMBL" id="CP011502">
    <property type="protein sequence ID" value="ALX06218.1"/>
    <property type="molecule type" value="Genomic_DNA"/>
</dbReference>
<feature type="transmembrane region" description="Helical" evidence="6">
    <location>
        <begin position="251"/>
        <end position="269"/>
    </location>
</feature>
<evidence type="ECO:0000313" key="8">
    <source>
        <dbReference type="Proteomes" id="UP000067689"/>
    </source>
</evidence>
<dbReference type="InterPro" id="IPR005496">
    <property type="entry name" value="Integral_membrane_TerC"/>
</dbReference>
<evidence type="ECO:0000256" key="2">
    <source>
        <dbReference type="ARBA" id="ARBA00007511"/>
    </source>
</evidence>
<comment type="similarity">
    <text evidence="2">Belongs to the TerC family.</text>
</comment>
<keyword evidence="3 6" id="KW-0812">Transmembrane</keyword>
<organism evidence="7 8">
    <name type="scientific">Aeromicrobium erythreum</name>
    <dbReference type="NCBI Taxonomy" id="2041"/>
    <lineage>
        <taxon>Bacteria</taxon>
        <taxon>Bacillati</taxon>
        <taxon>Actinomycetota</taxon>
        <taxon>Actinomycetes</taxon>
        <taxon>Propionibacteriales</taxon>
        <taxon>Nocardioidaceae</taxon>
        <taxon>Aeromicrobium</taxon>
    </lineage>
</organism>
<dbReference type="InterPro" id="IPR022369">
    <property type="entry name" value="Integral_membrane_TerC_rswitch"/>
</dbReference>
<feature type="transmembrane region" description="Helical" evidence="6">
    <location>
        <begin position="103"/>
        <end position="125"/>
    </location>
</feature>
<dbReference type="OrthoDB" id="5242957at2"/>
<feature type="transmembrane region" description="Helical" evidence="6">
    <location>
        <begin position="188"/>
        <end position="208"/>
    </location>
</feature>
<feature type="transmembrane region" description="Helical" evidence="6">
    <location>
        <begin position="281"/>
        <end position="301"/>
    </location>
</feature>
<dbReference type="RefSeq" id="WP_067860937.1">
    <property type="nucleotide sequence ID" value="NZ_CP011502.1"/>
</dbReference>
<keyword evidence="8" id="KW-1185">Reference proteome</keyword>
<name>A0A0U3T6C5_9ACTN</name>
<feature type="transmembrane region" description="Helical" evidence="6">
    <location>
        <begin position="79"/>
        <end position="96"/>
    </location>
</feature>
<protein>
    <recommendedName>
        <fullName evidence="9">Tellurium resistance protein TerC</fullName>
    </recommendedName>
</protein>
<dbReference type="KEGG" id="aer:AERYTH_16705"/>
<dbReference type="PANTHER" id="PTHR30238:SF0">
    <property type="entry name" value="THYLAKOID MEMBRANE PROTEIN TERC, CHLOROPLASTIC"/>
    <property type="match status" value="1"/>
</dbReference>
<feature type="transmembrane region" description="Helical" evidence="6">
    <location>
        <begin position="38"/>
        <end position="59"/>
    </location>
</feature>
<proteinExistence type="inferred from homology"/>
<dbReference type="Proteomes" id="UP000067689">
    <property type="component" value="Chromosome"/>
</dbReference>
<dbReference type="NCBIfam" id="TIGR03718">
    <property type="entry name" value="R_switched_Alx"/>
    <property type="match status" value="1"/>
</dbReference>
<reference evidence="7 8" key="1">
    <citation type="journal article" date="1991" name="Int. J. Syst. Bacteriol.">
        <title>Description of the erythromycin-producing bacterium Arthrobacter sp. strain NRRL B-3381 as Aeromicrobium erythreum gen. nov., sp. nov.</title>
        <authorList>
            <person name="Miller E.S."/>
            <person name="Woese C.R."/>
            <person name="Brenner S."/>
        </authorList>
    </citation>
    <scope>NUCLEOTIDE SEQUENCE [LARGE SCALE GENOMIC DNA]</scope>
    <source>
        <strain evidence="7 8">AR18</strain>
    </source>
</reference>
<dbReference type="Pfam" id="PF03741">
    <property type="entry name" value="TerC"/>
    <property type="match status" value="1"/>
</dbReference>
<evidence type="ECO:0000256" key="3">
    <source>
        <dbReference type="ARBA" id="ARBA00022692"/>
    </source>
</evidence>
<gene>
    <name evidence="7" type="ORF">AERYTH_16705</name>
</gene>
<keyword evidence="5 6" id="KW-0472">Membrane</keyword>
<dbReference type="AlphaFoldDB" id="A0A0U3T6C5"/>
<sequence>MPLGSSLDWTFLFVAIIVLLAIDLLLTRKRDEMPVKVAAVWSVAWIAIALAFAGVLYLFGTSEQAGTYLAGYLVEKSLSLDNVFVFLVVLGAFAIPTPKRVRLLTYGIVLALVLRLIFILVGAAALDAASWLTYPFAALLAWTGWRLWKHRKDHDGDEKLVEGVKNRLTIAEGDHGDKLIAKENGKRMLTTAGAALVAIAVVDIIFAVDSVPAILGITTDTFVVFAANAFALLGLRPLFFLVAELVARLKHLKAALAALLVFIAAKMVYGEVLNTKVGVEWSLGGVLLILGAGVVASLPAYRREKAKEQDAKVQEGDEPLV</sequence>
<dbReference type="PANTHER" id="PTHR30238">
    <property type="entry name" value="MEMBRANE BOUND PREDICTED REDOX MODULATOR"/>
    <property type="match status" value="1"/>
</dbReference>